<protein>
    <submittedName>
        <fullName evidence="3">Uncharacterized protein</fullName>
    </submittedName>
</protein>
<dbReference type="Proteomes" id="UP001215598">
    <property type="component" value="Unassembled WGS sequence"/>
</dbReference>
<name>A0AAD7HRW0_9AGAR</name>
<evidence type="ECO:0000256" key="1">
    <source>
        <dbReference type="SAM" id="MobiDB-lite"/>
    </source>
</evidence>
<evidence type="ECO:0000256" key="2">
    <source>
        <dbReference type="SAM" id="SignalP"/>
    </source>
</evidence>
<gene>
    <name evidence="3" type="ORF">B0H16DRAFT_1591723</name>
</gene>
<accession>A0AAD7HRW0</accession>
<feature type="region of interest" description="Disordered" evidence="1">
    <location>
        <begin position="252"/>
        <end position="297"/>
    </location>
</feature>
<feature type="chain" id="PRO_5041998499" evidence="2">
    <location>
        <begin position="17"/>
        <end position="297"/>
    </location>
</feature>
<evidence type="ECO:0000313" key="3">
    <source>
        <dbReference type="EMBL" id="KAJ7726910.1"/>
    </source>
</evidence>
<feature type="region of interest" description="Disordered" evidence="1">
    <location>
        <begin position="195"/>
        <end position="223"/>
    </location>
</feature>
<sequence>MAAAFLPLALTLLATASLFGPASVLSRAIRRVVPAADAALPPEDQNAAAKAADSLCTLLLRALAFVLRVQFPTIFRGQDENILPETPVSSQMTDNSPANVEAPKVDVDTVESASISAAVETQVLVDGLDSNTDAAPATPPPRPAQCETALRRTYVDFTIGWDDIWPERQCSAPRKYIYNSCYNAYTLSASLEPLTHSSNASDPSSHEDVGTDSDRSSDGDSDSEIDALELASRSEDDDLIWAFHSLSISNTLSSDSRPPYSPSPPIPPAGLSPFCPPPLPTPSPPPQPSTAWRLEWY</sequence>
<keyword evidence="4" id="KW-1185">Reference proteome</keyword>
<feature type="compositionally biased region" description="Basic and acidic residues" evidence="1">
    <location>
        <begin position="204"/>
        <end position="218"/>
    </location>
</feature>
<comment type="caution">
    <text evidence="3">The sequence shown here is derived from an EMBL/GenBank/DDBJ whole genome shotgun (WGS) entry which is preliminary data.</text>
</comment>
<organism evidence="3 4">
    <name type="scientific">Mycena metata</name>
    <dbReference type="NCBI Taxonomy" id="1033252"/>
    <lineage>
        <taxon>Eukaryota</taxon>
        <taxon>Fungi</taxon>
        <taxon>Dikarya</taxon>
        <taxon>Basidiomycota</taxon>
        <taxon>Agaricomycotina</taxon>
        <taxon>Agaricomycetes</taxon>
        <taxon>Agaricomycetidae</taxon>
        <taxon>Agaricales</taxon>
        <taxon>Marasmiineae</taxon>
        <taxon>Mycenaceae</taxon>
        <taxon>Mycena</taxon>
    </lineage>
</organism>
<proteinExistence type="predicted"/>
<reference evidence="3" key="1">
    <citation type="submission" date="2023-03" db="EMBL/GenBank/DDBJ databases">
        <title>Massive genome expansion in bonnet fungi (Mycena s.s.) driven by repeated elements and novel gene families across ecological guilds.</title>
        <authorList>
            <consortium name="Lawrence Berkeley National Laboratory"/>
            <person name="Harder C.B."/>
            <person name="Miyauchi S."/>
            <person name="Viragh M."/>
            <person name="Kuo A."/>
            <person name="Thoen E."/>
            <person name="Andreopoulos B."/>
            <person name="Lu D."/>
            <person name="Skrede I."/>
            <person name="Drula E."/>
            <person name="Henrissat B."/>
            <person name="Morin E."/>
            <person name="Kohler A."/>
            <person name="Barry K."/>
            <person name="LaButti K."/>
            <person name="Morin E."/>
            <person name="Salamov A."/>
            <person name="Lipzen A."/>
            <person name="Mereny Z."/>
            <person name="Hegedus B."/>
            <person name="Baldrian P."/>
            <person name="Stursova M."/>
            <person name="Weitz H."/>
            <person name="Taylor A."/>
            <person name="Grigoriev I.V."/>
            <person name="Nagy L.G."/>
            <person name="Martin F."/>
            <person name="Kauserud H."/>
        </authorList>
    </citation>
    <scope>NUCLEOTIDE SEQUENCE</scope>
    <source>
        <strain evidence="3">CBHHK182m</strain>
    </source>
</reference>
<dbReference type="EMBL" id="JARKIB010000183">
    <property type="protein sequence ID" value="KAJ7726910.1"/>
    <property type="molecule type" value="Genomic_DNA"/>
</dbReference>
<feature type="signal peptide" evidence="2">
    <location>
        <begin position="1"/>
        <end position="16"/>
    </location>
</feature>
<feature type="compositionally biased region" description="Pro residues" evidence="1">
    <location>
        <begin position="259"/>
        <end position="288"/>
    </location>
</feature>
<keyword evidence="2" id="KW-0732">Signal</keyword>
<dbReference type="AlphaFoldDB" id="A0AAD7HRW0"/>
<evidence type="ECO:0000313" key="4">
    <source>
        <dbReference type="Proteomes" id="UP001215598"/>
    </source>
</evidence>